<dbReference type="Proteomes" id="UP001501598">
    <property type="component" value="Unassembled WGS sequence"/>
</dbReference>
<evidence type="ECO:0000256" key="1">
    <source>
        <dbReference type="ARBA" id="ARBA00010617"/>
    </source>
</evidence>
<dbReference type="InterPro" id="IPR017972">
    <property type="entry name" value="Cyt_P450_CS"/>
</dbReference>
<dbReference type="Gene3D" id="1.10.630.10">
    <property type="entry name" value="Cytochrome P450"/>
    <property type="match status" value="1"/>
</dbReference>
<organism evidence="3 4">
    <name type="scientific">Pseudonocardia xishanensis</name>
    <dbReference type="NCBI Taxonomy" id="630995"/>
    <lineage>
        <taxon>Bacteria</taxon>
        <taxon>Bacillati</taxon>
        <taxon>Actinomycetota</taxon>
        <taxon>Actinomycetes</taxon>
        <taxon>Pseudonocardiales</taxon>
        <taxon>Pseudonocardiaceae</taxon>
        <taxon>Pseudonocardia</taxon>
    </lineage>
</organism>
<dbReference type="PANTHER" id="PTHR46696">
    <property type="entry name" value="P450, PUTATIVE (EUROFUNG)-RELATED"/>
    <property type="match status" value="1"/>
</dbReference>
<keyword evidence="2" id="KW-0503">Monooxygenase</keyword>
<dbReference type="Pfam" id="PF00067">
    <property type="entry name" value="p450"/>
    <property type="match status" value="1"/>
</dbReference>
<dbReference type="InterPro" id="IPR002397">
    <property type="entry name" value="Cyt_P450_B"/>
</dbReference>
<gene>
    <name evidence="3" type="ORF">GCM10023175_12540</name>
</gene>
<keyword evidence="2" id="KW-0408">Iron</keyword>
<keyword evidence="2" id="KW-0349">Heme</keyword>
<dbReference type="EMBL" id="BAABGT010000019">
    <property type="protein sequence ID" value="GAA4540198.1"/>
    <property type="molecule type" value="Genomic_DNA"/>
</dbReference>
<name>A0ABP8RKA3_9PSEU</name>
<dbReference type="SUPFAM" id="SSF48264">
    <property type="entry name" value="Cytochrome P450"/>
    <property type="match status" value="1"/>
</dbReference>
<reference evidence="4" key="1">
    <citation type="journal article" date="2019" name="Int. J. Syst. Evol. Microbiol.">
        <title>The Global Catalogue of Microorganisms (GCM) 10K type strain sequencing project: providing services to taxonomists for standard genome sequencing and annotation.</title>
        <authorList>
            <consortium name="The Broad Institute Genomics Platform"/>
            <consortium name="The Broad Institute Genome Sequencing Center for Infectious Disease"/>
            <person name="Wu L."/>
            <person name="Ma J."/>
        </authorList>
    </citation>
    <scope>NUCLEOTIDE SEQUENCE [LARGE SCALE GENOMIC DNA]</scope>
    <source>
        <strain evidence="4">JCM 17906</strain>
    </source>
</reference>
<keyword evidence="2" id="KW-0479">Metal-binding</keyword>
<comment type="similarity">
    <text evidence="1 2">Belongs to the cytochrome P450 family.</text>
</comment>
<evidence type="ECO:0000313" key="4">
    <source>
        <dbReference type="Proteomes" id="UP001501598"/>
    </source>
</evidence>
<accession>A0ABP8RKA3</accession>
<dbReference type="PRINTS" id="PR00359">
    <property type="entry name" value="BP450"/>
</dbReference>
<sequence length="405" mass="45183">MSDTLHRDYPKLGATTCPYNLYSSLREEGNSVGALPDVRLLSRHEDVQLALRHPEIFGSDEPPTPGDNADFGADDGVPLNNMLQRDPPLHTAQRRLVSKMFSPGRLRLHEPMIRGVVDDLLDGMVGRGRAEFVSEFATPLPVRVMCSMMGFPKEDYDWFVQWGRLEGRGVRFLDEAHRSEQAARAGRMGEYLAAAIRRRLVEPTDDILGEMVVLQRERDGETNLPYLVREAGLLLAGGVVTTAHMLSSALLLLLRRPDQLALVQAEPSRIPRLLEESLRLESPVQWLPRRCRVDTEIGGRVIPAGAQVILVLGSANRDERLFDVPDELDLERANVKSHVGFGHGVHFCLGAPLARLEGTIAFEEIFRRLPDLRLTPTAGEPKLMKSIMFRGIDELDISFGDPDGH</sequence>
<evidence type="ECO:0000256" key="2">
    <source>
        <dbReference type="RuleBase" id="RU000461"/>
    </source>
</evidence>
<dbReference type="InterPro" id="IPR036396">
    <property type="entry name" value="Cyt_P450_sf"/>
</dbReference>
<dbReference type="InterPro" id="IPR001128">
    <property type="entry name" value="Cyt_P450"/>
</dbReference>
<protein>
    <submittedName>
        <fullName evidence="3">Cytochrome P450</fullName>
    </submittedName>
</protein>
<comment type="caution">
    <text evidence="3">The sequence shown here is derived from an EMBL/GenBank/DDBJ whole genome shotgun (WGS) entry which is preliminary data.</text>
</comment>
<dbReference type="PANTHER" id="PTHR46696:SF1">
    <property type="entry name" value="CYTOCHROME P450 YJIB-RELATED"/>
    <property type="match status" value="1"/>
</dbReference>
<dbReference type="RefSeq" id="WP_345413631.1">
    <property type="nucleotide sequence ID" value="NZ_BAABGT010000019.1"/>
</dbReference>
<proteinExistence type="inferred from homology"/>
<evidence type="ECO:0000313" key="3">
    <source>
        <dbReference type="EMBL" id="GAA4540198.1"/>
    </source>
</evidence>
<keyword evidence="4" id="KW-1185">Reference proteome</keyword>
<dbReference type="PROSITE" id="PS00086">
    <property type="entry name" value="CYTOCHROME_P450"/>
    <property type="match status" value="1"/>
</dbReference>
<keyword evidence="2" id="KW-0560">Oxidoreductase</keyword>